<keyword evidence="3" id="KW-1185">Reference proteome</keyword>
<accession>A0A1K1LSW3</accession>
<dbReference type="AlphaFoldDB" id="A0A1K1LSW3"/>
<proteinExistence type="predicted"/>
<feature type="signal peptide" evidence="1">
    <location>
        <begin position="1"/>
        <end position="19"/>
    </location>
</feature>
<evidence type="ECO:0000313" key="2">
    <source>
        <dbReference type="EMBL" id="SFW13959.1"/>
    </source>
</evidence>
<keyword evidence="1" id="KW-0732">Signal</keyword>
<name>A0A1K1LSW3_9FLAO</name>
<dbReference type="InterPro" id="IPR046230">
    <property type="entry name" value="DUF6263"/>
</dbReference>
<dbReference type="Proteomes" id="UP000183257">
    <property type="component" value="Unassembled WGS sequence"/>
</dbReference>
<evidence type="ECO:0000313" key="3">
    <source>
        <dbReference type="Proteomes" id="UP000183257"/>
    </source>
</evidence>
<gene>
    <name evidence="2" type="ORF">SAMN05660313_00044</name>
</gene>
<dbReference type="RefSeq" id="WP_072301759.1">
    <property type="nucleotide sequence ID" value="NZ_FPIY01000001.1"/>
</dbReference>
<dbReference type="Pfam" id="PF19777">
    <property type="entry name" value="DUF6263"/>
    <property type="match status" value="1"/>
</dbReference>
<organism evidence="2 3">
    <name type="scientific">Cellulophaga fucicola</name>
    <dbReference type="NCBI Taxonomy" id="76595"/>
    <lineage>
        <taxon>Bacteria</taxon>
        <taxon>Pseudomonadati</taxon>
        <taxon>Bacteroidota</taxon>
        <taxon>Flavobacteriia</taxon>
        <taxon>Flavobacteriales</taxon>
        <taxon>Flavobacteriaceae</taxon>
        <taxon>Cellulophaga</taxon>
    </lineage>
</organism>
<protein>
    <recommendedName>
        <fullName evidence="4">Lipocalin-like domain-containing protein</fullName>
    </recommendedName>
</protein>
<dbReference type="STRING" id="76595.SAMN05660313_00044"/>
<sequence>MKKLFFLATVLLCSLVIKAQSNLEYKLSVGDTFIVQQNAQQVITQEMEGMSHELTNDIFGEYKMKVLEKKDGAYVLEMSFTDLNMKMTSNLQGVLMDVKAKNVNEGDIQSTMFNSILNTPVKIVLANNGNITNVTGGEDLIDKMINASGVTDSNTINTIRTSLGKEYGSDGLANSFKQMTYIYPNSGEKVASGDTWKNAYSGKLSTKNNWTLNAINATTTTLSCEADVVMSVNEAATSMELKGSQSTKVTANAKTGFIKEMTVTGSYKGSSSVAMLGDQKIPTKITSTITYKTIE</sequence>
<feature type="chain" id="PRO_5012656416" description="Lipocalin-like domain-containing protein" evidence="1">
    <location>
        <begin position="20"/>
        <end position="295"/>
    </location>
</feature>
<reference evidence="3" key="1">
    <citation type="submission" date="2016-11" db="EMBL/GenBank/DDBJ databases">
        <authorList>
            <person name="Varghese N."/>
            <person name="Submissions S."/>
        </authorList>
    </citation>
    <scope>NUCLEOTIDE SEQUENCE [LARGE SCALE GENOMIC DNA]</scope>
    <source>
        <strain evidence="3">DSM 24786</strain>
    </source>
</reference>
<dbReference type="OrthoDB" id="3034330at2"/>
<evidence type="ECO:0008006" key="4">
    <source>
        <dbReference type="Google" id="ProtNLM"/>
    </source>
</evidence>
<dbReference type="EMBL" id="FPIY01000001">
    <property type="protein sequence ID" value="SFW13959.1"/>
    <property type="molecule type" value="Genomic_DNA"/>
</dbReference>
<evidence type="ECO:0000256" key="1">
    <source>
        <dbReference type="SAM" id="SignalP"/>
    </source>
</evidence>